<evidence type="ECO:0000313" key="2">
    <source>
        <dbReference type="EMBL" id="TDQ69487.1"/>
    </source>
</evidence>
<feature type="transmembrane region" description="Helical" evidence="1">
    <location>
        <begin position="12"/>
        <end position="33"/>
    </location>
</feature>
<keyword evidence="1" id="KW-0812">Transmembrane</keyword>
<keyword evidence="1" id="KW-0472">Membrane</keyword>
<organism evidence="2 3">
    <name type="scientific">Methanimicrococcus blatticola</name>
    <dbReference type="NCBI Taxonomy" id="91560"/>
    <lineage>
        <taxon>Archaea</taxon>
        <taxon>Methanobacteriati</taxon>
        <taxon>Methanobacteriota</taxon>
        <taxon>Stenosarchaea group</taxon>
        <taxon>Methanomicrobia</taxon>
        <taxon>Methanosarcinales</taxon>
        <taxon>Methanosarcinaceae</taxon>
        <taxon>Methanimicrococcus</taxon>
    </lineage>
</organism>
<keyword evidence="3" id="KW-1185">Reference proteome</keyword>
<evidence type="ECO:0000313" key="3">
    <source>
        <dbReference type="Proteomes" id="UP000294855"/>
    </source>
</evidence>
<dbReference type="EMBL" id="SNYS01000007">
    <property type="protein sequence ID" value="TDQ69487.1"/>
    <property type="molecule type" value="Genomic_DNA"/>
</dbReference>
<name>A0A484F4E5_9EURY</name>
<gene>
    <name evidence="2" type="ORF">C7391_0816</name>
</gene>
<dbReference type="Proteomes" id="UP000294855">
    <property type="component" value="Unassembled WGS sequence"/>
</dbReference>
<dbReference type="AlphaFoldDB" id="A0A484F4E5"/>
<accession>A0A484F4E5</accession>
<comment type="caution">
    <text evidence="2">The sequence shown here is derived from an EMBL/GenBank/DDBJ whole genome shotgun (WGS) entry which is preliminary data.</text>
</comment>
<sequence>MQEEKNKWIKFGAIFAILIMVGSAVFVGILYGWDSLTGDDNTTTEYPFTDIPGTHTNFTFKNAKDGAQHVPEGVLSINILKIYSNDTIDQKVQENFPGAVSSKVMTASYQTGMLEYYPVENESNVSMVINNSKPQYDDYEGYNIVFISPYQRVIAGSPIVIASFFNYTENTLAKKAVDVFEGKASGSTNLNDILAHADDTETYDEIIVYKANDGSDYDKYYQRSSQYVNTTTFTLAFQLESIILNPNDAMKQDVRNLAANATEGVEFTITEEGNVMKTYVDGSDYTTFMKDTNALYQLISTHTKQANSTA</sequence>
<dbReference type="RefSeq" id="WP_133517277.1">
    <property type="nucleotide sequence ID" value="NZ_JAHDUW010000002.1"/>
</dbReference>
<reference evidence="2 3" key="1">
    <citation type="submission" date="2019-03" db="EMBL/GenBank/DDBJ databases">
        <title>Genomic Encyclopedia of Type Strains, Phase IV (KMG-IV): sequencing the most valuable type-strain genomes for metagenomic binning, comparative biology and taxonomic classification.</title>
        <authorList>
            <person name="Goeker M."/>
        </authorList>
    </citation>
    <scope>NUCLEOTIDE SEQUENCE [LARGE SCALE GENOMIC DNA]</scope>
    <source>
        <strain evidence="2 3">DSM 13328</strain>
    </source>
</reference>
<proteinExistence type="predicted"/>
<protein>
    <submittedName>
        <fullName evidence="2">Uncharacterized protein</fullName>
    </submittedName>
</protein>
<evidence type="ECO:0000256" key="1">
    <source>
        <dbReference type="SAM" id="Phobius"/>
    </source>
</evidence>
<keyword evidence="1" id="KW-1133">Transmembrane helix</keyword>